<protein>
    <submittedName>
        <fullName evidence="1">Mitochondrial enolase superfamily member 1</fullName>
    </submittedName>
</protein>
<sequence length="130" mass="14916">MDEQGAPVKTQMEEGSLPKLATWEEYRNIVRVCRDATRKTKAHLELNLARDVKDNKKGFFKYISSKRKTRENVGPLLNEVGALVTEDTEKVELLNAFFASVFTAKASCQESQTLEVREKVWRKEDLPLVE</sequence>
<comment type="caution">
    <text evidence="1">The sequence shown here is derived from an EMBL/GenBank/DDBJ whole genome shotgun (WGS) entry which is preliminary data.</text>
</comment>
<accession>A0ABC9WEX2</accession>
<keyword evidence="2" id="KW-1185">Reference proteome</keyword>
<organism evidence="1 2">
    <name type="scientific">Grus japonensis</name>
    <name type="common">Japanese crane</name>
    <name type="synonym">Red-crowned crane</name>
    <dbReference type="NCBI Taxonomy" id="30415"/>
    <lineage>
        <taxon>Eukaryota</taxon>
        <taxon>Metazoa</taxon>
        <taxon>Chordata</taxon>
        <taxon>Craniata</taxon>
        <taxon>Vertebrata</taxon>
        <taxon>Euteleostomi</taxon>
        <taxon>Archelosauria</taxon>
        <taxon>Archosauria</taxon>
        <taxon>Dinosauria</taxon>
        <taxon>Saurischia</taxon>
        <taxon>Theropoda</taxon>
        <taxon>Coelurosauria</taxon>
        <taxon>Aves</taxon>
        <taxon>Neognathae</taxon>
        <taxon>Neoaves</taxon>
        <taxon>Gruiformes</taxon>
        <taxon>Gruidae</taxon>
        <taxon>Grus</taxon>
    </lineage>
</organism>
<dbReference type="PANTHER" id="PTHR33395">
    <property type="entry name" value="TRANSCRIPTASE, PUTATIVE-RELATED-RELATED"/>
    <property type="match status" value="1"/>
</dbReference>
<dbReference type="PANTHER" id="PTHR33395:SF22">
    <property type="entry name" value="REVERSE TRANSCRIPTASE DOMAIN-CONTAINING PROTEIN"/>
    <property type="match status" value="1"/>
</dbReference>
<proteinExistence type="predicted"/>
<dbReference type="EMBL" id="BAAFJT010000002">
    <property type="protein sequence ID" value="GAB0184039.1"/>
    <property type="molecule type" value="Genomic_DNA"/>
</dbReference>
<gene>
    <name evidence="1" type="ORF">GRJ2_000869200</name>
</gene>
<name>A0ABC9WEX2_GRUJA</name>
<dbReference type="Proteomes" id="UP001623348">
    <property type="component" value="Unassembled WGS sequence"/>
</dbReference>
<reference evidence="1 2" key="1">
    <citation type="submission" date="2024-06" db="EMBL/GenBank/DDBJ databases">
        <title>The draft genome of Grus japonensis, version 3.</title>
        <authorList>
            <person name="Nabeshima K."/>
            <person name="Suzuki S."/>
            <person name="Onuma M."/>
        </authorList>
    </citation>
    <scope>NUCLEOTIDE SEQUENCE [LARGE SCALE GENOMIC DNA]</scope>
    <source>
        <strain evidence="1 2">451A</strain>
    </source>
</reference>
<dbReference type="AlphaFoldDB" id="A0ABC9WEX2"/>
<evidence type="ECO:0000313" key="1">
    <source>
        <dbReference type="EMBL" id="GAB0184039.1"/>
    </source>
</evidence>
<evidence type="ECO:0000313" key="2">
    <source>
        <dbReference type="Proteomes" id="UP001623348"/>
    </source>
</evidence>